<keyword evidence="2" id="KW-1185">Reference proteome</keyword>
<dbReference type="EMBL" id="JARJCM010000168">
    <property type="protein sequence ID" value="KAJ7024527.1"/>
    <property type="molecule type" value="Genomic_DNA"/>
</dbReference>
<dbReference type="AlphaFoldDB" id="A0AAD6SC53"/>
<gene>
    <name evidence="1" type="ORF">C8F04DRAFT_1192341</name>
</gene>
<dbReference type="Proteomes" id="UP001218188">
    <property type="component" value="Unassembled WGS sequence"/>
</dbReference>
<name>A0AAD6SC53_9AGAR</name>
<proteinExistence type="predicted"/>
<protein>
    <submittedName>
        <fullName evidence="1">Uncharacterized protein</fullName>
    </submittedName>
</protein>
<reference evidence="1" key="1">
    <citation type="submission" date="2023-03" db="EMBL/GenBank/DDBJ databases">
        <title>Massive genome expansion in bonnet fungi (Mycena s.s.) driven by repeated elements and novel gene families across ecological guilds.</title>
        <authorList>
            <consortium name="Lawrence Berkeley National Laboratory"/>
            <person name="Harder C.B."/>
            <person name="Miyauchi S."/>
            <person name="Viragh M."/>
            <person name="Kuo A."/>
            <person name="Thoen E."/>
            <person name="Andreopoulos B."/>
            <person name="Lu D."/>
            <person name="Skrede I."/>
            <person name="Drula E."/>
            <person name="Henrissat B."/>
            <person name="Morin E."/>
            <person name="Kohler A."/>
            <person name="Barry K."/>
            <person name="LaButti K."/>
            <person name="Morin E."/>
            <person name="Salamov A."/>
            <person name="Lipzen A."/>
            <person name="Mereny Z."/>
            <person name="Hegedus B."/>
            <person name="Baldrian P."/>
            <person name="Stursova M."/>
            <person name="Weitz H."/>
            <person name="Taylor A."/>
            <person name="Grigoriev I.V."/>
            <person name="Nagy L.G."/>
            <person name="Martin F."/>
            <person name="Kauserud H."/>
        </authorList>
    </citation>
    <scope>NUCLEOTIDE SEQUENCE</scope>
    <source>
        <strain evidence="1">CBHHK200</strain>
    </source>
</reference>
<sequence>MPGRKNNRKQPEPISDVQVTRRAHDANCCTRTFHPRCRDNTATLENLASVLHKDSLAEDYCAFLAELQQLLGVKWRDKFKIFPRVVCWVDAAQKAKYEEYYDPSLVSNETTAENWAREALGNHDFSIALMYTWTISPVGLSVEEFGKVDWHSWALVRCRALDKHGKRILVWDPKFGHEICGQREGSLLGFHRRFVNVAKRGSTTAEVWLNNKVGQENAEGRCVALTLEWLQSLARDGLKLDHFQRVGSK</sequence>
<evidence type="ECO:0000313" key="1">
    <source>
        <dbReference type="EMBL" id="KAJ7024527.1"/>
    </source>
</evidence>
<accession>A0AAD6SC53</accession>
<organism evidence="1 2">
    <name type="scientific">Mycena alexandri</name>
    <dbReference type="NCBI Taxonomy" id="1745969"/>
    <lineage>
        <taxon>Eukaryota</taxon>
        <taxon>Fungi</taxon>
        <taxon>Dikarya</taxon>
        <taxon>Basidiomycota</taxon>
        <taxon>Agaricomycotina</taxon>
        <taxon>Agaricomycetes</taxon>
        <taxon>Agaricomycetidae</taxon>
        <taxon>Agaricales</taxon>
        <taxon>Marasmiineae</taxon>
        <taxon>Mycenaceae</taxon>
        <taxon>Mycena</taxon>
    </lineage>
</organism>
<comment type="caution">
    <text evidence="1">The sequence shown here is derived from an EMBL/GenBank/DDBJ whole genome shotgun (WGS) entry which is preliminary data.</text>
</comment>
<evidence type="ECO:0000313" key="2">
    <source>
        <dbReference type="Proteomes" id="UP001218188"/>
    </source>
</evidence>